<dbReference type="HOGENOM" id="CLU_099114_1_0_1"/>
<dbReference type="Proteomes" id="UP000054279">
    <property type="component" value="Unassembled WGS sequence"/>
</dbReference>
<protein>
    <submittedName>
        <fullName evidence="1">Uncharacterized protein</fullName>
    </submittedName>
</protein>
<keyword evidence="2" id="KW-1185">Reference proteome</keyword>
<evidence type="ECO:0000313" key="2">
    <source>
        <dbReference type="Proteomes" id="UP000054279"/>
    </source>
</evidence>
<feature type="non-terminal residue" evidence="1">
    <location>
        <position position="1"/>
    </location>
</feature>
<name>A0A0C9VID7_SPHS4</name>
<dbReference type="OrthoDB" id="3262412at2759"/>
<accession>A0A0C9VID7</accession>
<evidence type="ECO:0000313" key="1">
    <source>
        <dbReference type="EMBL" id="KIJ37290.1"/>
    </source>
</evidence>
<reference evidence="1 2" key="1">
    <citation type="submission" date="2014-06" db="EMBL/GenBank/DDBJ databases">
        <title>Evolutionary Origins and Diversification of the Mycorrhizal Mutualists.</title>
        <authorList>
            <consortium name="DOE Joint Genome Institute"/>
            <consortium name="Mycorrhizal Genomics Consortium"/>
            <person name="Kohler A."/>
            <person name="Kuo A."/>
            <person name="Nagy L.G."/>
            <person name="Floudas D."/>
            <person name="Copeland A."/>
            <person name="Barry K.W."/>
            <person name="Cichocki N."/>
            <person name="Veneault-Fourrey C."/>
            <person name="LaButti K."/>
            <person name="Lindquist E.A."/>
            <person name="Lipzen A."/>
            <person name="Lundell T."/>
            <person name="Morin E."/>
            <person name="Murat C."/>
            <person name="Riley R."/>
            <person name="Ohm R."/>
            <person name="Sun H."/>
            <person name="Tunlid A."/>
            <person name="Henrissat B."/>
            <person name="Grigoriev I.V."/>
            <person name="Hibbett D.S."/>
            <person name="Martin F."/>
        </authorList>
    </citation>
    <scope>NUCLEOTIDE SEQUENCE [LARGE SCALE GENOMIC DNA]</scope>
    <source>
        <strain evidence="1 2">SS14</strain>
    </source>
</reference>
<proteinExistence type="predicted"/>
<sequence>LLRLFTKHHSLHPLLPERHGTTRTAEDIQKDSVYETYTHCKQNNLPEVWAYMWNYWYAPPKWRLWACSAYPNAIPCKRTTMIVEALW</sequence>
<dbReference type="EMBL" id="KN837170">
    <property type="protein sequence ID" value="KIJ37290.1"/>
    <property type="molecule type" value="Genomic_DNA"/>
</dbReference>
<gene>
    <name evidence="1" type="ORF">M422DRAFT_178296</name>
</gene>
<dbReference type="AlphaFoldDB" id="A0A0C9VID7"/>
<organism evidence="1 2">
    <name type="scientific">Sphaerobolus stellatus (strain SS14)</name>
    <dbReference type="NCBI Taxonomy" id="990650"/>
    <lineage>
        <taxon>Eukaryota</taxon>
        <taxon>Fungi</taxon>
        <taxon>Dikarya</taxon>
        <taxon>Basidiomycota</taxon>
        <taxon>Agaricomycotina</taxon>
        <taxon>Agaricomycetes</taxon>
        <taxon>Phallomycetidae</taxon>
        <taxon>Geastrales</taxon>
        <taxon>Sphaerobolaceae</taxon>
        <taxon>Sphaerobolus</taxon>
    </lineage>
</organism>